<protein>
    <submittedName>
        <fullName evidence="1">Uncharacterized protein</fullName>
    </submittedName>
</protein>
<dbReference type="EMBL" id="CABPST010000007">
    <property type="protein sequence ID" value="VVE89038.1"/>
    <property type="molecule type" value="Genomic_DNA"/>
</dbReference>
<dbReference type="AlphaFoldDB" id="A0A5E5BUE4"/>
<reference evidence="1 2" key="1">
    <citation type="submission" date="2019-08" db="EMBL/GenBank/DDBJ databases">
        <authorList>
            <person name="Peeters C."/>
        </authorList>
    </citation>
    <scope>NUCLEOTIDE SEQUENCE [LARGE SCALE GENOMIC DNA]</scope>
    <source>
        <strain evidence="1 2">LMG 20603</strain>
    </source>
</reference>
<evidence type="ECO:0000313" key="2">
    <source>
        <dbReference type="Proteomes" id="UP000382040"/>
    </source>
</evidence>
<dbReference type="Proteomes" id="UP000382040">
    <property type="component" value="Unassembled WGS sequence"/>
</dbReference>
<accession>A0A5E5BUE4</accession>
<evidence type="ECO:0000313" key="1">
    <source>
        <dbReference type="EMBL" id="VVE89038.1"/>
    </source>
</evidence>
<gene>
    <name evidence="1" type="ORF">PBR20603_03003</name>
</gene>
<organism evidence="1 2">
    <name type="scientific">Pandoraea bronchicola</name>
    <dbReference type="NCBI Taxonomy" id="2508287"/>
    <lineage>
        <taxon>Bacteria</taxon>
        <taxon>Pseudomonadati</taxon>
        <taxon>Pseudomonadota</taxon>
        <taxon>Betaproteobacteria</taxon>
        <taxon>Burkholderiales</taxon>
        <taxon>Burkholderiaceae</taxon>
        <taxon>Pandoraea</taxon>
    </lineage>
</organism>
<proteinExistence type="predicted"/>
<sequence>MSDAHLRWKLHPVCSLIVTYSLQKSLPHVRFAEKSRPQSLHGPLVHTQVQPKKLARILLPFCFGEDARYEVSDVAAHVRALANVRP</sequence>
<keyword evidence="2" id="KW-1185">Reference proteome</keyword>
<name>A0A5E5BUE4_9BURK</name>